<accession>A0A2A6BHH0</accession>
<accession>A0A8R1UX16</accession>
<dbReference type="AlphaFoldDB" id="A0A2A6BHH0"/>
<protein>
    <submittedName>
        <fullName evidence="1">Uncharacterized protein</fullName>
    </submittedName>
</protein>
<proteinExistence type="predicted"/>
<gene>
    <name evidence="1" type="primary">WBGene00281266</name>
</gene>
<dbReference type="Proteomes" id="UP000005239">
    <property type="component" value="Unassembled WGS sequence"/>
</dbReference>
<name>A0A2A6BHH0_PRIPA</name>
<organism evidence="1 2">
    <name type="scientific">Pristionchus pacificus</name>
    <name type="common">Parasitic nematode worm</name>
    <dbReference type="NCBI Taxonomy" id="54126"/>
    <lineage>
        <taxon>Eukaryota</taxon>
        <taxon>Metazoa</taxon>
        <taxon>Ecdysozoa</taxon>
        <taxon>Nematoda</taxon>
        <taxon>Chromadorea</taxon>
        <taxon>Rhabditida</taxon>
        <taxon>Rhabditina</taxon>
        <taxon>Diplogasteromorpha</taxon>
        <taxon>Diplogasteroidea</taxon>
        <taxon>Neodiplogasteridae</taxon>
        <taxon>Pristionchus</taxon>
    </lineage>
</organism>
<sequence length="419" mass="47091">MRVPLGGGCALKMRGIPYFPFVLLGAASVVGKNFSSVLYDICLTQLLAFIVPIIQLSKQRRCYQISKQTYFAYRTVISMTCFAALVLFCASYAAGSREEELQEELILYFKDTFPMMTEGQREIFLLMIFHNVGPYFLLILFKMPSRKCSDLKTVRICATCVAICFAISAITVSCSTAPLCRGIFFILARNGLVIFSSYGFESAFTFIGNTSTSKGQMHSTFITIAVFSVYQLIGWTLAQTVNEHMEYFVLNYIAGLLLMLPTIFLFCATEDVFTVFERQQDKRNFEPAITALRRYTTFEGGEPAITALLMYATFEGGELESLASASEFLRRQQDKNLEPAITALLKYTTFEGGELESLASATQYIKRTVKHEKYASARVSIEKYMRHSPFYNTDTLRGCCVSILITMPGIIGKKDIIPQ</sequence>
<reference evidence="2" key="1">
    <citation type="journal article" date="2008" name="Nat. Genet.">
        <title>The Pristionchus pacificus genome provides a unique perspective on nematode lifestyle and parasitism.</title>
        <authorList>
            <person name="Dieterich C."/>
            <person name="Clifton S.W."/>
            <person name="Schuster L.N."/>
            <person name="Chinwalla A."/>
            <person name="Delehaunty K."/>
            <person name="Dinkelacker I."/>
            <person name="Fulton L."/>
            <person name="Fulton R."/>
            <person name="Godfrey J."/>
            <person name="Minx P."/>
            <person name="Mitreva M."/>
            <person name="Roeseler W."/>
            <person name="Tian H."/>
            <person name="Witte H."/>
            <person name="Yang S.P."/>
            <person name="Wilson R.K."/>
            <person name="Sommer R.J."/>
        </authorList>
    </citation>
    <scope>NUCLEOTIDE SEQUENCE [LARGE SCALE GENOMIC DNA]</scope>
    <source>
        <strain evidence="2">PS312</strain>
    </source>
</reference>
<reference evidence="1" key="2">
    <citation type="submission" date="2022-06" db="UniProtKB">
        <authorList>
            <consortium name="EnsemblMetazoa"/>
        </authorList>
    </citation>
    <scope>IDENTIFICATION</scope>
    <source>
        <strain evidence="1">PS312</strain>
    </source>
</reference>
<evidence type="ECO:0000313" key="2">
    <source>
        <dbReference type="Proteomes" id="UP000005239"/>
    </source>
</evidence>
<keyword evidence="2" id="KW-1185">Reference proteome</keyword>
<evidence type="ECO:0000313" key="1">
    <source>
        <dbReference type="EnsemblMetazoa" id="PPA42897.1"/>
    </source>
</evidence>
<dbReference type="EnsemblMetazoa" id="PPA42897.1">
    <property type="protein sequence ID" value="PPA42897.1"/>
    <property type="gene ID" value="WBGene00281266"/>
</dbReference>